<reference evidence="2" key="1">
    <citation type="submission" date="2016-08" db="EMBL/GenBank/DDBJ databases">
        <authorList>
            <person name="Varghese N."/>
            <person name="Submissions Spin"/>
        </authorList>
    </citation>
    <scope>NUCLEOTIDE SEQUENCE [LARGE SCALE GENOMIC DNA]</scope>
    <source>
        <strain evidence="2">HAMBI 2971</strain>
    </source>
</reference>
<accession>A0A1C3WHA2</accession>
<dbReference type="STRING" id="411945.GA0061102_103022"/>
<dbReference type="AlphaFoldDB" id="A0A1C3WHA2"/>
<organism evidence="1 2">
    <name type="scientific">Rhizobium miluonense</name>
    <dbReference type="NCBI Taxonomy" id="411945"/>
    <lineage>
        <taxon>Bacteria</taxon>
        <taxon>Pseudomonadati</taxon>
        <taxon>Pseudomonadota</taxon>
        <taxon>Alphaproteobacteria</taxon>
        <taxon>Hyphomicrobiales</taxon>
        <taxon>Rhizobiaceae</taxon>
        <taxon>Rhizobium/Agrobacterium group</taxon>
        <taxon>Rhizobium</taxon>
    </lineage>
</organism>
<protein>
    <submittedName>
        <fullName evidence="1">Uncharacterized protein</fullName>
    </submittedName>
</protein>
<evidence type="ECO:0000313" key="2">
    <source>
        <dbReference type="Proteomes" id="UP000199435"/>
    </source>
</evidence>
<proteinExistence type="predicted"/>
<keyword evidence="2" id="KW-1185">Reference proteome</keyword>
<dbReference type="EMBL" id="FMAH01000030">
    <property type="protein sequence ID" value="SCB39442.1"/>
    <property type="molecule type" value="Genomic_DNA"/>
</dbReference>
<evidence type="ECO:0000313" key="1">
    <source>
        <dbReference type="EMBL" id="SCB39442.1"/>
    </source>
</evidence>
<gene>
    <name evidence="1" type="ORF">GA0061102_103022</name>
</gene>
<name>A0A1C3WHA2_9HYPH</name>
<sequence length="48" mass="5185">MSDFHTAEHLRPKTHLARIKLASNGFLAVEVSQNSPNLSPSDRPEAGG</sequence>
<dbReference type="Proteomes" id="UP000199435">
    <property type="component" value="Unassembled WGS sequence"/>
</dbReference>